<reference evidence="7" key="1">
    <citation type="submission" date="2025-08" db="UniProtKB">
        <authorList>
            <consortium name="Ensembl"/>
        </authorList>
    </citation>
    <scope>IDENTIFICATION</scope>
</reference>
<evidence type="ECO:0000256" key="6">
    <source>
        <dbReference type="ARBA" id="ARBA00024347"/>
    </source>
</evidence>
<name>A0A3Q0SQP9_AMPCI</name>
<organism evidence="7 8">
    <name type="scientific">Amphilophus citrinellus</name>
    <name type="common">Midas cichlid</name>
    <name type="synonym">Cichlasoma citrinellum</name>
    <dbReference type="NCBI Taxonomy" id="61819"/>
    <lineage>
        <taxon>Eukaryota</taxon>
        <taxon>Metazoa</taxon>
        <taxon>Chordata</taxon>
        <taxon>Craniata</taxon>
        <taxon>Vertebrata</taxon>
        <taxon>Euteleostomi</taxon>
        <taxon>Actinopterygii</taxon>
        <taxon>Neopterygii</taxon>
        <taxon>Teleostei</taxon>
        <taxon>Neoteleostei</taxon>
        <taxon>Acanthomorphata</taxon>
        <taxon>Ovalentaria</taxon>
        <taxon>Cichlomorphae</taxon>
        <taxon>Cichliformes</taxon>
        <taxon>Cichlidae</taxon>
        <taxon>New World cichlids</taxon>
        <taxon>Cichlasomatinae</taxon>
        <taxon>Heroini</taxon>
        <taxon>Amphilophus</taxon>
    </lineage>
</organism>
<dbReference type="InterPro" id="IPR051838">
    <property type="entry name" value="ARTD_PARP"/>
</dbReference>
<dbReference type="PANTHER" id="PTHR21328">
    <property type="entry name" value="POLY ADP-RIBOSE POLYMERASE FAMILY, MEMBER PARP"/>
    <property type="match status" value="1"/>
</dbReference>
<keyword evidence="2" id="KW-0808">Transferase</keyword>
<keyword evidence="3" id="KW-0548">Nucleotidyltransferase</keyword>
<evidence type="ECO:0000256" key="3">
    <source>
        <dbReference type="ARBA" id="ARBA00022695"/>
    </source>
</evidence>
<keyword evidence="1" id="KW-0328">Glycosyltransferase</keyword>
<accession>A0A3Q0SQP9</accession>
<evidence type="ECO:0000313" key="7">
    <source>
        <dbReference type="Ensembl" id="ENSACIP00000022540.1"/>
    </source>
</evidence>
<evidence type="ECO:0000256" key="1">
    <source>
        <dbReference type="ARBA" id="ARBA00022676"/>
    </source>
</evidence>
<evidence type="ECO:0000256" key="5">
    <source>
        <dbReference type="ARBA" id="ARBA00023027"/>
    </source>
</evidence>
<evidence type="ECO:0000256" key="2">
    <source>
        <dbReference type="ARBA" id="ARBA00022679"/>
    </source>
</evidence>
<dbReference type="Ensembl" id="ENSACIT00000023142.1">
    <property type="protein sequence ID" value="ENSACIP00000022540.1"/>
    <property type="gene ID" value="ENSACIG00000017488.1"/>
</dbReference>
<protein>
    <submittedName>
        <fullName evidence="7">Poly(ADP-ribose) polymerase family member 6</fullName>
    </submittedName>
</protein>
<sequence length="260" mass="29713">VFISRVWKHLTNDNIVTRQKSRHSWFRPRGTMKKYCARLSIRLPLSKYEALQEPAVRGRIILPAMKLNSFTNHTTSYTIKNPIGELFTYTPSGKAIGHCKTTPTLQHGFLVQIMRYAEQRIPTLNEYCVVCDERHLFQNGPMLKPAVCSRELCVFSFHMLGVMSGATEEVATGAEVIDLLVAMCRAALQSSRKSLIFEPYPSIVDPRNPKILALSPKRRSYERLQKALDSVLLIRRMTAGCSNWICTFRSWALVLLFSFK</sequence>
<keyword evidence="8" id="KW-1185">Reference proteome</keyword>
<dbReference type="Proteomes" id="UP000261340">
    <property type="component" value="Unplaced"/>
</dbReference>
<dbReference type="GeneTree" id="ENSGT00950000183129"/>
<evidence type="ECO:0000313" key="8">
    <source>
        <dbReference type="Proteomes" id="UP000261340"/>
    </source>
</evidence>
<evidence type="ECO:0000256" key="4">
    <source>
        <dbReference type="ARBA" id="ARBA00022765"/>
    </source>
</evidence>
<dbReference type="GO" id="GO:0016757">
    <property type="term" value="F:glycosyltransferase activity"/>
    <property type="evidence" value="ECO:0007669"/>
    <property type="project" value="UniProtKB-KW"/>
</dbReference>
<dbReference type="AlphaFoldDB" id="A0A3Q0SQP9"/>
<dbReference type="CDD" id="cd01341">
    <property type="entry name" value="ADP_ribosyl"/>
    <property type="match status" value="1"/>
</dbReference>
<dbReference type="GO" id="GO:0016779">
    <property type="term" value="F:nucleotidyltransferase activity"/>
    <property type="evidence" value="ECO:0007669"/>
    <property type="project" value="UniProtKB-KW"/>
</dbReference>
<proteinExistence type="inferred from homology"/>
<keyword evidence="4" id="KW-0013">ADP-ribosylation</keyword>
<reference evidence="7" key="2">
    <citation type="submission" date="2025-09" db="UniProtKB">
        <authorList>
            <consortium name="Ensembl"/>
        </authorList>
    </citation>
    <scope>IDENTIFICATION</scope>
</reference>
<comment type="similarity">
    <text evidence="6">Belongs to the ARTD/PARP family.</text>
</comment>
<keyword evidence="5" id="KW-0520">NAD</keyword>